<comment type="caution">
    <text evidence="2">The sequence shown here is derived from an EMBL/GenBank/DDBJ whole genome shotgun (WGS) entry which is preliminary data.</text>
</comment>
<dbReference type="PANTHER" id="PTHR33371:SF16">
    <property type="entry name" value="MCE-FAMILY PROTEIN MCE3F"/>
    <property type="match status" value="1"/>
</dbReference>
<organism evidence="2 3">
    <name type="scientific">Mycolicibacillus koreensis</name>
    <dbReference type="NCBI Taxonomy" id="1069220"/>
    <lineage>
        <taxon>Bacteria</taxon>
        <taxon>Bacillati</taxon>
        <taxon>Actinomycetota</taxon>
        <taxon>Actinomycetes</taxon>
        <taxon>Mycobacteriales</taxon>
        <taxon>Mycobacteriaceae</taxon>
        <taxon>Mycolicibacillus</taxon>
    </lineage>
</organism>
<feature type="domain" description="Mce/MlaD" evidence="1">
    <location>
        <begin position="3"/>
        <end position="70"/>
    </location>
</feature>
<sequence>MVVTNLNGLVTGSRVLLRGVPVGAVTAVHPTVEGVTVDFYVDAAHPIPADTVVRLDNLSALGEAVIGLFPRTADGPVLADGQRLNAEMVRRPMSIADLAIALGRLLQQADPERLSRIVTEADIALADPDAVLPNLSRAATLLHGEVSTLDGRGAELVDNIQILLRNAGFVGPALAEIGPQLGGIGANMQQVLGNAMNLVLAGSPENLERFTAYLNRIQAFFDTRAPDIKVLAETLLPNARAMSDALTHFDTARLLDNLLVGMPADGTITLHVTADPPG</sequence>
<dbReference type="PANTHER" id="PTHR33371">
    <property type="entry name" value="INTERMEMBRANE PHOSPHOLIPID TRANSPORT SYSTEM BINDING PROTEIN MLAD-RELATED"/>
    <property type="match status" value="1"/>
</dbReference>
<gene>
    <name evidence="2" type="ORF">B8W67_17755</name>
</gene>
<dbReference type="Pfam" id="PF02470">
    <property type="entry name" value="MlaD"/>
    <property type="match status" value="1"/>
</dbReference>
<dbReference type="Proteomes" id="UP000193577">
    <property type="component" value="Unassembled WGS sequence"/>
</dbReference>
<accession>A0AA91PBK5</accession>
<dbReference type="GO" id="GO:0005576">
    <property type="term" value="C:extracellular region"/>
    <property type="evidence" value="ECO:0007669"/>
    <property type="project" value="TreeGrafter"/>
</dbReference>
<keyword evidence="3" id="KW-1185">Reference proteome</keyword>
<protein>
    <recommendedName>
        <fullName evidence="1">Mce/MlaD domain-containing protein</fullName>
    </recommendedName>
</protein>
<dbReference type="InterPro" id="IPR003399">
    <property type="entry name" value="Mce/MlaD"/>
</dbReference>
<evidence type="ECO:0000313" key="2">
    <source>
        <dbReference type="EMBL" id="OSC28367.1"/>
    </source>
</evidence>
<dbReference type="InterPro" id="IPR052336">
    <property type="entry name" value="MlaD_Phospholipid_Transporter"/>
</dbReference>
<name>A0AA91PBK5_9MYCO</name>
<reference evidence="2 3" key="1">
    <citation type="submission" date="2017-04" db="EMBL/GenBank/DDBJ databases">
        <title>The new phylogeny of genus Mycobacterium.</title>
        <authorList>
            <person name="Tortoli E."/>
            <person name="Trovato A."/>
            <person name="Cirillo D.M."/>
        </authorList>
    </citation>
    <scope>NUCLEOTIDE SEQUENCE [LARGE SCALE GENOMIC DNA]</scope>
    <source>
        <strain evidence="2 3">KCTC 19819</strain>
    </source>
</reference>
<evidence type="ECO:0000313" key="3">
    <source>
        <dbReference type="Proteomes" id="UP000193577"/>
    </source>
</evidence>
<dbReference type="AlphaFoldDB" id="A0AA91PBK5"/>
<dbReference type="EMBL" id="NCXO01000055">
    <property type="protein sequence ID" value="OSC28367.1"/>
    <property type="molecule type" value="Genomic_DNA"/>
</dbReference>
<evidence type="ECO:0000259" key="1">
    <source>
        <dbReference type="Pfam" id="PF02470"/>
    </source>
</evidence>
<proteinExistence type="predicted"/>